<comment type="caution">
    <text evidence="2">The sequence shown here is derived from an EMBL/GenBank/DDBJ whole genome shotgun (WGS) entry which is preliminary data.</text>
</comment>
<dbReference type="InterPro" id="IPR004175">
    <property type="entry name" value="RNA_CPDase"/>
</dbReference>
<keyword evidence="3" id="KW-1185">Reference proteome</keyword>
<protein>
    <submittedName>
        <fullName evidence="2">RNA 2',3'-cyclic phosphodiesterase</fullName>
    </submittedName>
</protein>
<dbReference type="NCBIfam" id="TIGR02258">
    <property type="entry name" value="2_5_ligase"/>
    <property type="match status" value="1"/>
</dbReference>
<dbReference type="PANTHER" id="PTHR35561:SF1">
    <property type="entry name" value="RNA 2',3'-CYCLIC PHOSPHODIESTERASE"/>
    <property type="match status" value="1"/>
</dbReference>
<name>A0ABT6WLB7_9ACTN</name>
<organism evidence="2 3">
    <name type="scientific">Actinoplanes sandaracinus</name>
    <dbReference type="NCBI Taxonomy" id="3045177"/>
    <lineage>
        <taxon>Bacteria</taxon>
        <taxon>Bacillati</taxon>
        <taxon>Actinomycetota</taxon>
        <taxon>Actinomycetes</taxon>
        <taxon>Micromonosporales</taxon>
        <taxon>Micromonosporaceae</taxon>
        <taxon>Actinoplanes</taxon>
    </lineage>
</organism>
<reference evidence="2 3" key="1">
    <citation type="submission" date="2023-05" db="EMBL/GenBank/DDBJ databases">
        <title>Actinoplanes sp. NEAU-A12 genome sequencing.</title>
        <authorList>
            <person name="Wang Z.-S."/>
        </authorList>
    </citation>
    <scope>NUCLEOTIDE SEQUENCE [LARGE SCALE GENOMIC DNA]</scope>
    <source>
        <strain evidence="2 3">NEAU-A12</strain>
    </source>
</reference>
<evidence type="ECO:0000313" key="3">
    <source>
        <dbReference type="Proteomes" id="UP001241758"/>
    </source>
</evidence>
<dbReference type="InterPro" id="IPR009097">
    <property type="entry name" value="Cyclic_Pdiesterase"/>
</dbReference>
<evidence type="ECO:0000256" key="1">
    <source>
        <dbReference type="ARBA" id="ARBA00022801"/>
    </source>
</evidence>
<dbReference type="Pfam" id="PF13563">
    <property type="entry name" value="2_5_RNA_ligase2"/>
    <property type="match status" value="1"/>
</dbReference>
<dbReference type="Gene3D" id="3.90.1140.10">
    <property type="entry name" value="Cyclic phosphodiesterase"/>
    <property type="match status" value="1"/>
</dbReference>
<gene>
    <name evidence="2" type="primary">thpR</name>
    <name evidence="2" type="ORF">QLQ12_18115</name>
</gene>
<sequence length="160" mass="17882">MFVAVFPSEEARDHLRRHLPPGAARRPEKWHVTCAFLGDVPEEDTGFVERALTGVPAPGPINLRLTGGGRFGPVVWAGLGGDLERLGAFREDVRFALVEAGFPIDERPFRPHLTISYRYDRRIAAALDGYAGPPWTVDEFSLVRSEGGDYLRIWDRPVSR</sequence>
<proteinExistence type="predicted"/>
<dbReference type="SUPFAM" id="SSF55144">
    <property type="entry name" value="LigT-like"/>
    <property type="match status" value="1"/>
</dbReference>
<dbReference type="EMBL" id="JASCTH010000011">
    <property type="protein sequence ID" value="MDI6100529.1"/>
    <property type="molecule type" value="Genomic_DNA"/>
</dbReference>
<dbReference type="PANTHER" id="PTHR35561">
    <property type="entry name" value="RNA 2',3'-CYCLIC PHOSPHODIESTERASE"/>
    <property type="match status" value="1"/>
</dbReference>
<evidence type="ECO:0000313" key="2">
    <source>
        <dbReference type="EMBL" id="MDI6100529.1"/>
    </source>
</evidence>
<dbReference type="Proteomes" id="UP001241758">
    <property type="component" value="Unassembled WGS sequence"/>
</dbReference>
<accession>A0ABT6WLB7</accession>
<keyword evidence="1" id="KW-0378">Hydrolase</keyword>
<dbReference type="RefSeq" id="WP_282761535.1">
    <property type="nucleotide sequence ID" value="NZ_JASCTH010000011.1"/>
</dbReference>